<sequence>MGVQGFQEYLEKRCPGATVPVDLLKLARTAARQPPHHHHPHHHPHHPGPMPPPPPPARILIDADSGLQRLYGGYQTDWVCGGEWNAMLGYLAALSQACLYQGGLELVVVFNGTLGKERWPEWARRAQSQRQTAQLIVNHVGSKATPPPRAWFLPPACLSHCVRLAMFRFRVRVVQTLEDHHQEVLSLYRDYGFAGLIAQDSEFALCNVPAYFSSHALKLSWNGKNLTTHQYLLSEAARQLGLKTQHLPCFAALLGNHILPDEDLAAFHWSLLGPEHPLASLKVRAHQLVLPPCEVVIKAVSEYVASIKDLGNLDAIARDVFKQSQSRMEDKVERFKKAVETVSVPTTEMSSLPYSSSFVLNFPCFFLHQPNFPSLSPLSQFPPPQVPGLKPHYQNAPYGPGSAPLFQTPQPPSQDCNDSLTGKMGFTDWSAPYDSTQGGSRLPNHHTGPLSGPSPSPSSSSDGDEPNDSNANHLTDKSSRWEDPTGRGGSGDGSQGNGSGSNIPSLLSMATRSHMDITTPPLPQVSAEVLRVAEHRHRRGLMYPQIYHILTKGEMKMPVCIEDECNSELPPASLLFRAARQYAYGVLFSLAETHRRLERLALRKRAPLEVPPVIIKEWSSGKAKSALTPELVPALCFREWTCPNLRRLWLGRASEDRSRRTRAFLACLRSDCPALLNPAQVPQHLLLMCCVLRYMMQWPGGRILQRHELDAFLAQAVSSQLYEPDQLQELKVEKVDARGVQLAALFMAGVDTALFINDVCGQPLPWEHCCPWGFFDGKLFQSKLARAARDRAALLDMCEGQEELVSKVEKMRQAILEGINLSRPPPPPPPLPPPAFLPPAMMPPFYPMPPLYPPRPMGGMPPHHPHHPHHPAQHRPRGFPGIQSIPPQGGKLEIAGMVVGQWAGNKPVRGRGGLNMQVVSVGAGKGRGRQLCCTPTFLSLLPQTSSPPSSSPPKPSEEVGSTPEVASQQLNGSSAASAIGQPLELTPLAQPTPCALASRDNQSEGVEVEAPCCLDDCPSDGALQKEE</sequence>
<feature type="compositionally biased region" description="Polar residues" evidence="2">
    <location>
        <begin position="964"/>
        <end position="976"/>
    </location>
</feature>
<accession>A0A3P9DLX0</accession>
<feature type="compositionally biased region" description="Pro residues" evidence="2">
    <location>
        <begin position="47"/>
        <end position="57"/>
    </location>
</feature>
<dbReference type="InterPro" id="IPR029060">
    <property type="entry name" value="PIN-like_dom_sf"/>
</dbReference>
<comment type="similarity">
    <text evidence="1">Belongs to the constitutive coactivator of PPAR-gamma family.</text>
</comment>
<feature type="compositionally biased region" description="Basic residues" evidence="2">
    <location>
        <begin position="863"/>
        <end position="877"/>
    </location>
</feature>
<dbReference type="InterPro" id="IPR026784">
    <property type="entry name" value="Coact_PPARg"/>
</dbReference>
<dbReference type="GO" id="GO:0005634">
    <property type="term" value="C:nucleus"/>
    <property type="evidence" value="ECO:0007669"/>
    <property type="project" value="TreeGrafter"/>
</dbReference>
<dbReference type="Gene3D" id="3.40.50.1010">
    <property type="entry name" value="5'-nuclease"/>
    <property type="match status" value="1"/>
</dbReference>
<dbReference type="PANTHER" id="PTHR15976">
    <property type="entry name" value="CONSTITUTIVE COACTIVATOR OF PEROXISOME PROLIFERATOR-ACTIVATED RECEPTOR GAMMA"/>
    <property type="match status" value="1"/>
</dbReference>
<keyword evidence="4" id="KW-1185">Reference proteome</keyword>
<dbReference type="Ensembl" id="ENSMZET00005037023.1">
    <property type="protein sequence ID" value="ENSMZEP00005035760.1"/>
    <property type="gene ID" value="ENSMZEG00005026707.1"/>
</dbReference>
<evidence type="ECO:0000256" key="2">
    <source>
        <dbReference type="SAM" id="MobiDB-lite"/>
    </source>
</evidence>
<dbReference type="GeneTree" id="ENSGT00530000063168"/>
<proteinExistence type="inferred from homology"/>
<feature type="region of interest" description="Disordered" evidence="2">
    <location>
        <begin position="30"/>
        <end position="57"/>
    </location>
</feature>
<feature type="compositionally biased region" description="Gly residues" evidence="2">
    <location>
        <begin position="486"/>
        <end position="499"/>
    </location>
</feature>
<dbReference type="AlphaFoldDB" id="A0A3P9DLX0"/>
<organism evidence="3 4">
    <name type="scientific">Maylandia zebra</name>
    <name type="common">zebra mbuna</name>
    <dbReference type="NCBI Taxonomy" id="106582"/>
    <lineage>
        <taxon>Eukaryota</taxon>
        <taxon>Metazoa</taxon>
        <taxon>Chordata</taxon>
        <taxon>Craniata</taxon>
        <taxon>Vertebrata</taxon>
        <taxon>Euteleostomi</taxon>
        <taxon>Actinopterygii</taxon>
        <taxon>Neopterygii</taxon>
        <taxon>Teleostei</taxon>
        <taxon>Neoteleostei</taxon>
        <taxon>Acanthomorphata</taxon>
        <taxon>Ovalentaria</taxon>
        <taxon>Cichlomorphae</taxon>
        <taxon>Cichliformes</taxon>
        <taxon>Cichlidae</taxon>
        <taxon>African cichlids</taxon>
        <taxon>Pseudocrenilabrinae</taxon>
        <taxon>Haplochromini</taxon>
        <taxon>Maylandia</taxon>
        <taxon>Maylandia zebra complex</taxon>
    </lineage>
</organism>
<evidence type="ECO:0000313" key="4">
    <source>
        <dbReference type="Proteomes" id="UP000265160"/>
    </source>
</evidence>
<dbReference type="PANTHER" id="PTHR15976:SF15">
    <property type="entry name" value="CONSTITUTIVE COACTIVATOR OF PPAR-GAMMA-LIKE PROTEIN 2"/>
    <property type="match status" value="1"/>
</dbReference>
<feature type="region of interest" description="Disordered" evidence="2">
    <location>
        <begin position="383"/>
        <end position="506"/>
    </location>
</feature>
<evidence type="ECO:0000256" key="1">
    <source>
        <dbReference type="ARBA" id="ARBA00009495"/>
    </source>
</evidence>
<protein>
    <submittedName>
        <fullName evidence="3">Family with sequence similarity 120 member C</fullName>
    </submittedName>
</protein>
<feature type="compositionally biased region" description="Low complexity" evidence="2">
    <location>
        <begin position="448"/>
        <end position="461"/>
    </location>
</feature>
<feature type="compositionally biased region" description="Polar residues" evidence="2">
    <location>
        <begin position="405"/>
        <end position="420"/>
    </location>
</feature>
<evidence type="ECO:0000313" key="3">
    <source>
        <dbReference type="Ensembl" id="ENSMZEP00005035760.1"/>
    </source>
</evidence>
<feature type="region of interest" description="Disordered" evidence="2">
    <location>
        <begin position="857"/>
        <end position="884"/>
    </location>
</feature>
<reference evidence="3 4" key="1">
    <citation type="journal article" date="2014" name="Nature">
        <title>The genomic substrate for adaptive radiation in African cichlid fish.</title>
        <authorList>
            <person name="Brawand D."/>
            <person name="Wagner C.E."/>
            <person name="Li Y.I."/>
            <person name="Malinsky M."/>
            <person name="Keller I."/>
            <person name="Fan S."/>
            <person name="Simakov O."/>
            <person name="Ng A.Y."/>
            <person name="Lim Z.W."/>
            <person name="Bezault E."/>
            <person name="Turner-Maier J."/>
            <person name="Johnson J."/>
            <person name="Alcazar R."/>
            <person name="Noh H.J."/>
            <person name="Russell P."/>
            <person name="Aken B."/>
            <person name="Alfoldi J."/>
            <person name="Amemiya C."/>
            <person name="Azzouzi N."/>
            <person name="Baroiller J.F."/>
            <person name="Barloy-Hubler F."/>
            <person name="Berlin A."/>
            <person name="Bloomquist R."/>
            <person name="Carleton K.L."/>
            <person name="Conte M.A."/>
            <person name="D'Cotta H."/>
            <person name="Eshel O."/>
            <person name="Gaffney L."/>
            <person name="Galibert F."/>
            <person name="Gante H.F."/>
            <person name="Gnerre S."/>
            <person name="Greuter L."/>
            <person name="Guyon R."/>
            <person name="Haddad N.S."/>
            <person name="Haerty W."/>
            <person name="Harris R.M."/>
            <person name="Hofmann H.A."/>
            <person name="Hourlier T."/>
            <person name="Hulata G."/>
            <person name="Jaffe D.B."/>
            <person name="Lara M."/>
            <person name="Lee A.P."/>
            <person name="MacCallum I."/>
            <person name="Mwaiko S."/>
            <person name="Nikaido M."/>
            <person name="Nishihara H."/>
            <person name="Ozouf-Costaz C."/>
            <person name="Penman D.J."/>
            <person name="Przybylski D."/>
            <person name="Rakotomanga M."/>
            <person name="Renn S.C.P."/>
            <person name="Ribeiro F.J."/>
            <person name="Ron M."/>
            <person name="Salzburger W."/>
            <person name="Sanchez-Pulido L."/>
            <person name="Santos M.E."/>
            <person name="Searle S."/>
            <person name="Sharpe T."/>
            <person name="Swofford R."/>
            <person name="Tan F.J."/>
            <person name="Williams L."/>
            <person name="Young S."/>
            <person name="Yin S."/>
            <person name="Okada N."/>
            <person name="Kocher T.D."/>
            <person name="Miska E.A."/>
            <person name="Lander E.S."/>
            <person name="Venkatesh B."/>
            <person name="Fernald R.D."/>
            <person name="Meyer A."/>
            <person name="Ponting C.P."/>
            <person name="Streelman J.T."/>
            <person name="Lindblad-Toh K."/>
            <person name="Seehausen O."/>
            <person name="Di Palma F."/>
        </authorList>
    </citation>
    <scope>NUCLEOTIDE SEQUENCE</scope>
</reference>
<dbReference type="SUPFAM" id="SSF88723">
    <property type="entry name" value="PIN domain-like"/>
    <property type="match status" value="1"/>
</dbReference>
<feature type="compositionally biased region" description="Basic residues" evidence="2">
    <location>
        <begin position="34"/>
        <end position="46"/>
    </location>
</feature>
<name>A0A3P9DLX0_9CICH</name>
<dbReference type="FunFam" id="3.40.50.1010:FF:000009">
    <property type="entry name" value="Constitutive coactivator of PPAR-gamma-like protein 1"/>
    <property type="match status" value="1"/>
</dbReference>
<reference evidence="3" key="3">
    <citation type="submission" date="2025-09" db="UniProtKB">
        <authorList>
            <consortium name="Ensembl"/>
        </authorList>
    </citation>
    <scope>IDENTIFICATION</scope>
</reference>
<feature type="region of interest" description="Disordered" evidence="2">
    <location>
        <begin position="940"/>
        <end position="984"/>
    </location>
</feature>
<feature type="compositionally biased region" description="Basic and acidic residues" evidence="2">
    <location>
        <begin position="474"/>
        <end position="485"/>
    </location>
</feature>
<dbReference type="Proteomes" id="UP000265160">
    <property type="component" value="LG20"/>
</dbReference>
<reference evidence="3" key="2">
    <citation type="submission" date="2025-08" db="UniProtKB">
        <authorList>
            <consortium name="Ensembl"/>
        </authorList>
    </citation>
    <scope>IDENTIFICATION</scope>
</reference>